<evidence type="ECO:0000313" key="2">
    <source>
        <dbReference type="EMBL" id="SHF14419.1"/>
    </source>
</evidence>
<accession>A0A1M4Z8M3</accession>
<name>A0A1M4Z8M3_9FLAO</name>
<evidence type="ECO:0000313" key="1">
    <source>
        <dbReference type="EMBL" id="SHF14075.1"/>
    </source>
</evidence>
<sequence length="56" mass="6362">MKSIINFLSACRDYIDYGYALLDSLNYTVKRFEEVGKKQKTDVNDKGNSPESNNPA</sequence>
<evidence type="ECO:0000313" key="3">
    <source>
        <dbReference type="Proteomes" id="UP000184147"/>
    </source>
</evidence>
<dbReference type="AlphaFoldDB" id="A0A1M4Z8M3"/>
<organism evidence="2 3">
    <name type="scientific">Flavobacterium fontis</name>
    <dbReference type="NCBI Taxonomy" id="1124188"/>
    <lineage>
        <taxon>Bacteria</taxon>
        <taxon>Pseudomonadati</taxon>
        <taxon>Bacteroidota</taxon>
        <taxon>Flavobacteriia</taxon>
        <taxon>Flavobacteriales</taxon>
        <taxon>Flavobacteriaceae</taxon>
        <taxon>Flavobacterium</taxon>
    </lineage>
</organism>
<dbReference type="EMBL" id="FQVQ01000004">
    <property type="protein sequence ID" value="SHF14075.1"/>
    <property type="molecule type" value="Genomic_DNA"/>
</dbReference>
<protein>
    <submittedName>
        <fullName evidence="2">Uncharacterized protein</fullName>
    </submittedName>
</protein>
<gene>
    <name evidence="1" type="ORF">SAMN05444377_10474</name>
    <name evidence="2" type="ORF">SAMN05444377_10486</name>
</gene>
<reference evidence="2 3" key="1">
    <citation type="submission" date="2016-11" db="EMBL/GenBank/DDBJ databases">
        <authorList>
            <person name="Jaros S."/>
            <person name="Januszkiewicz K."/>
            <person name="Wedrychowicz H."/>
        </authorList>
    </citation>
    <scope>NUCLEOTIDE SEQUENCE [LARGE SCALE GENOMIC DNA]</scope>
    <source>
        <strain evidence="2 3">DSM 25660</strain>
    </source>
</reference>
<proteinExistence type="predicted"/>
<dbReference type="Proteomes" id="UP000184147">
    <property type="component" value="Unassembled WGS sequence"/>
</dbReference>
<dbReference type="EMBL" id="FQVQ01000004">
    <property type="protein sequence ID" value="SHF14419.1"/>
    <property type="molecule type" value="Genomic_DNA"/>
</dbReference>
<keyword evidence="3" id="KW-1185">Reference proteome</keyword>
<dbReference type="STRING" id="1124188.SAMN05444377_10474"/>